<dbReference type="PANTHER" id="PTHR14619">
    <property type="entry name" value="NEURON-DERIVED NEUROTROPHIC FACTOR"/>
    <property type="match status" value="1"/>
</dbReference>
<reference evidence="9" key="1">
    <citation type="journal article" date="2019" name="bioRxiv">
        <title>The Genome of the Zebra Mussel, Dreissena polymorpha: A Resource for Invasive Species Research.</title>
        <authorList>
            <person name="McCartney M.A."/>
            <person name="Auch B."/>
            <person name="Kono T."/>
            <person name="Mallez S."/>
            <person name="Zhang Y."/>
            <person name="Obille A."/>
            <person name="Becker A."/>
            <person name="Abrahante J.E."/>
            <person name="Garbe J."/>
            <person name="Badalamenti J.P."/>
            <person name="Herman A."/>
            <person name="Mangelson H."/>
            <person name="Liachko I."/>
            <person name="Sullivan S."/>
            <person name="Sone E.D."/>
            <person name="Koren S."/>
            <person name="Silverstein K.A.T."/>
            <person name="Beckman K.B."/>
            <person name="Gohl D.M."/>
        </authorList>
    </citation>
    <scope>NUCLEOTIDE SEQUENCE</scope>
    <source>
        <strain evidence="9">Duluth1</strain>
        <tissue evidence="9">Whole animal</tissue>
    </source>
</reference>
<dbReference type="AlphaFoldDB" id="A0A9D4M440"/>
<evidence type="ECO:0000313" key="9">
    <source>
        <dbReference type="EMBL" id="KAH3869359.1"/>
    </source>
</evidence>
<dbReference type="InterPro" id="IPR019326">
    <property type="entry name" value="NDNF"/>
</dbReference>
<feature type="domain" description="Neuron-derived neurotrophic factor first Fn(III)" evidence="7">
    <location>
        <begin position="202"/>
        <end position="330"/>
    </location>
</feature>
<reference evidence="9" key="2">
    <citation type="submission" date="2020-11" db="EMBL/GenBank/DDBJ databases">
        <authorList>
            <person name="McCartney M.A."/>
            <person name="Auch B."/>
            <person name="Kono T."/>
            <person name="Mallez S."/>
            <person name="Becker A."/>
            <person name="Gohl D.M."/>
            <person name="Silverstein K.A.T."/>
            <person name="Koren S."/>
            <person name="Bechman K.B."/>
            <person name="Herman A."/>
            <person name="Abrahante J.E."/>
            <person name="Garbe J."/>
        </authorList>
    </citation>
    <scope>NUCLEOTIDE SEQUENCE</scope>
    <source>
        <strain evidence="9">Duluth1</strain>
        <tissue evidence="9">Whole animal</tissue>
    </source>
</reference>
<dbReference type="EMBL" id="JAIWYP010000002">
    <property type="protein sequence ID" value="KAH3869359.1"/>
    <property type="molecule type" value="Genomic_DNA"/>
</dbReference>
<proteinExistence type="predicted"/>
<gene>
    <name evidence="9" type="ORF">DPMN_032522</name>
</gene>
<evidence type="ECO:0000256" key="4">
    <source>
        <dbReference type="ARBA" id="ARBA00022737"/>
    </source>
</evidence>
<evidence type="ECO:0000256" key="5">
    <source>
        <dbReference type="ARBA" id="ARBA00023180"/>
    </source>
</evidence>
<evidence type="ECO:0000259" key="7">
    <source>
        <dbReference type="Pfam" id="PF10179"/>
    </source>
</evidence>
<evidence type="ECO:0000256" key="1">
    <source>
        <dbReference type="ARBA" id="ARBA00004613"/>
    </source>
</evidence>
<sequence length="567" mass="64794">MWRRYPDATGATVLLIRVLLWVFLARLCLPQEVPTRTADDDAFGIDPRHLFYDTNAIPDGIEVNPYLFFNATKKFFYLLDTTVPKLDFTLTPCASPILWQVTHRKRSSDHRHELGKEADSAVVDFKPVVNTNDILYTFRGETAETLRLDLPREGIYTIEITSLNSDSYVQIFVSSSPDIERFPDLPADTRVREIDKKKDSFTVEWESSPDEQHFGDSLEYCIAVNRRRSFKTLCSVESHRNGDPKPTLPPGNGFGFSTDIYKKRLLKQNAQPIQAQRKGSIFLKCIGQNRKATFEKVKTRYGYYVDVFVKHTLTDGRYRSRQYVGTYVKTNRKRKFPKLKNGKTRIAKFTKRTRKITYLFYNSKSTRDLHLALSSCSGKVNVEIKGVNGTLLKAGVKGTKVLNITDAPQGQYLITIQLKTVRYKTSVHVSMVARKKLLKVPILPEDRTVKVFDNLSSCSSVTVAFIGTSTKQTYCLYKTEISKENSTSISQKLNECGAYSRVKTVSQKIMCKKFKYSKENAVLAITVTNLKSDTSYIFDVFVNRGKYFTFLYNSIRTKTSPSCYLPT</sequence>
<dbReference type="InterPro" id="IPR045805">
    <property type="entry name" value="NDNF_C"/>
</dbReference>
<dbReference type="Pfam" id="PF19433">
    <property type="entry name" value="NDNF_C"/>
    <property type="match status" value="1"/>
</dbReference>
<keyword evidence="5" id="KW-0325">Glycoprotein</keyword>
<comment type="caution">
    <text evidence="9">The sequence shown here is derived from an EMBL/GenBank/DDBJ whole genome shotgun (WGS) entry which is preliminary data.</text>
</comment>
<feature type="chain" id="PRO_5038614702" description="Protein NDNF" evidence="6">
    <location>
        <begin position="31"/>
        <end position="567"/>
    </location>
</feature>
<organism evidence="9 10">
    <name type="scientific">Dreissena polymorpha</name>
    <name type="common">Zebra mussel</name>
    <name type="synonym">Mytilus polymorpha</name>
    <dbReference type="NCBI Taxonomy" id="45954"/>
    <lineage>
        <taxon>Eukaryota</taxon>
        <taxon>Metazoa</taxon>
        <taxon>Spiralia</taxon>
        <taxon>Lophotrochozoa</taxon>
        <taxon>Mollusca</taxon>
        <taxon>Bivalvia</taxon>
        <taxon>Autobranchia</taxon>
        <taxon>Heteroconchia</taxon>
        <taxon>Euheterodonta</taxon>
        <taxon>Imparidentia</taxon>
        <taxon>Neoheterodontei</taxon>
        <taxon>Myida</taxon>
        <taxon>Dreissenoidea</taxon>
        <taxon>Dreissenidae</taxon>
        <taxon>Dreissena</taxon>
    </lineage>
</organism>
<dbReference type="OrthoDB" id="9872501at2759"/>
<keyword evidence="4" id="KW-0677">Repeat</keyword>
<keyword evidence="10" id="KW-1185">Reference proteome</keyword>
<dbReference type="Pfam" id="PF10179">
    <property type="entry name" value="NDNF"/>
    <property type="match status" value="1"/>
</dbReference>
<name>A0A9D4M440_DREPO</name>
<evidence type="ECO:0008006" key="11">
    <source>
        <dbReference type="Google" id="ProtNLM"/>
    </source>
</evidence>
<evidence type="ECO:0000259" key="8">
    <source>
        <dbReference type="Pfam" id="PF19433"/>
    </source>
</evidence>
<feature type="signal peptide" evidence="6">
    <location>
        <begin position="1"/>
        <end position="30"/>
    </location>
</feature>
<evidence type="ECO:0000256" key="3">
    <source>
        <dbReference type="ARBA" id="ARBA00022729"/>
    </source>
</evidence>
<evidence type="ECO:0000256" key="2">
    <source>
        <dbReference type="ARBA" id="ARBA00022525"/>
    </source>
</evidence>
<dbReference type="InterPro" id="IPR055271">
    <property type="entry name" value="NDNF_Fn(III)_1"/>
</dbReference>
<dbReference type="PANTHER" id="PTHR14619:SF3">
    <property type="entry name" value="PROTEIN NDNF"/>
    <property type="match status" value="1"/>
</dbReference>
<evidence type="ECO:0000313" key="10">
    <source>
        <dbReference type="Proteomes" id="UP000828390"/>
    </source>
</evidence>
<dbReference type="GO" id="GO:0005576">
    <property type="term" value="C:extracellular region"/>
    <property type="evidence" value="ECO:0007669"/>
    <property type="project" value="UniProtKB-SubCell"/>
</dbReference>
<accession>A0A9D4M440</accession>
<keyword evidence="2" id="KW-0964">Secreted</keyword>
<feature type="domain" description="Protein NDNF C-terminal" evidence="8">
    <location>
        <begin position="391"/>
        <end position="563"/>
    </location>
</feature>
<keyword evidence="3 6" id="KW-0732">Signal</keyword>
<evidence type="ECO:0000256" key="6">
    <source>
        <dbReference type="SAM" id="SignalP"/>
    </source>
</evidence>
<dbReference type="Proteomes" id="UP000828390">
    <property type="component" value="Unassembled WGS sequence"/>
</dbReference>
<protein>
    <recommendedName>
        <fullName evidence="11">Protein NDNF</fullName>
    </recommendedName>
</protein>
<comment type="subcellular location">
    <subcellularLocation>
        <location evidence="1">Secreted</location>
    </subcellularLocation>
</comment>